<keyword evidence="21" id="KW-1185">Reference proteome</keyword>
<evidence type="ECO:0000256" key="14">
    <source>
        <dbReference type="ARBA" id="ARBA00023235"/>
    </source>
</evidence>
<dbReference type="SMART" id="SM00488">
    <property type="entry name" value="DEXDc2"/>
    <property type="match status" value="1"/>
</dbReference>
<dbReference type="InterPro" id="IPR045028">
    <property type="entry name" value="DinG/Rad3-like"/>
</dbReference>
<evidence type="ECO:0000256" key="12">
    <source>
        <dbReference type="ARBA" id="ARBA00023014"/>
    </source>
</evidence>
<dbReference type="SUPFAM" id="SSF52540">
    <property type="entry name" value="P-loop containing nucleoside triphosphate hydrolases"/>
    <property type="match status" value="2"/>
</dbReference>
<evidence type="ECO:0000256" key="13">
    <source>
        <dbReference type="ARBA" id="ARBA00023204"/>
    </source>
</evidence>
<evidence type="ECO:0000256" key="16">
    <source>
        <dbReference type="ARBA" id="ARBA00044969"/>
    </source>
</evidence>
<dbReference type="Pfam" id="PF13307">
    <property type="entry name" value="Helicase_C_2"/>
    <property type="match status" value="1"/>
</dbReference>
<proteinExistence type="inferred from homology"/>
<comment type="similarity">
    <text evidence="3">Belongs to the DEAD box helicase family. DEAH subfamily.</text>
</comment>
<evidence type="ECO:0000256" key="7">
    <source>
        <dbReference type="ARBA" id="ARBA00022763"/>
    </source>
</evidence>
<dbReference type="FunFam" id="3.40.50.300:FF:000731">
    <property type="entry name" value="Fanconi anemia group J protein homolog"/>
    <property type="match status" value="1"/>
</dbReference>
<dbReference type="PANTHER" id="PTHR11472:SF47">
    <property type="entry name" value="FANCONI ANEMIA GROUP J PROTEIN"/>
    <property type="match status" value="1"/>
</dbReference>
<organism evidence="20 21">
    <name type="scientific">Lasius platythorax</name>
    <dbReference type="NCBI Taxonomy" id="488582"/>
    <lineage>
        <taxon>Eukaryota</taxon>
        <taxon>Metazoa</taxon>
        <taxon>Ecdysozoa</taxon>
        <taxon>Arthropoda</taxon>
        <taxon>Hexapoda</taxon>
        <taxon>Insecta</taxon>
        <taxon>Pterygota</taxon>
        <taxon>Neoptera</taxon>
        <taxon>Endopterygota</taxon>
        <taxon>Hymenoptera</taxon>
        <taxon>Apocrita</taxon>
        <taxon>Aculeata</taxon>
        <taxon>Formicoidea</taxon>
        <taxon>Formicidae</taxon>
        <taxon>Formicinae</taxon>
        <taxon>Lasius</taxon>
        <taxon>Lasius</taxon>
    </lineage>
</organism>
<dbReference type="GO" id="GO:0043139">
    <property type="term" value="F:5'-3' DNA helicase activity"/>
    <property type="evidence" value="ECO:0007669"/>
    <property type="project" value="UniProtKB-EC"/>
</dbReference>
<keyword evidence="12" id="KW-0411">Iron-sulfur</keyword>
<keyword evidence="6" id="KW-0547">Nucleotide-binding</keyword>
<evidence type="ECO:0000256" key="3">
    <source>
        <dbReference type="ARBA" id="ARBA00008792"/>
    </source>
</evidence>
<feature type="domain" description="Helicase ATP-binding" evidence="19">
    <location>
        <begin position="215"/>
        <end position="518"/>
    </location>
</feature>
<dbReference type="AlphaFoldDB" id="A0AAV2N5V2"/>
<keyword evidence="5" id="KW-0479">Metal-binding</keyword>
<evidence type="ECO:0000256" key="1">
    <source>
        <dbReference type="ARBA" id="ARBA00001966"/>
    </source>
</evidence>
<evidence type="ECO:0000256" key="15">
    <source>
        <dbReference type="ARBA" id="ARBA00023242"/>
    </source>
</evidence>
<evidence type="ECO:0000256" key="9">
    <source>
        <dbReference type="ARBA" id="ARBA00022806"/>
    </source>
</evidence>
<keyword evidence="11" id="KW-0408">Iron</keyword>
<accession>A0AAV2N5V2</accession>
<dbReference type="Proteomes" id="UP001497644">
    <property type="component" value="Chromosome 1"/>
</dbReference>
<keyword evidence="7" id="KW-0227">DNA damage</keyword>
<keyword evidence="8" id="KW-0378">Hydrolase</keyword>
<keyword evidence="15" id="KW-0539">Nucleus</keyword>
<evidence type="ECO:0000256" key="18">
    <source>
        <dbReference type="ARBA" id="ARBA00082714"/>
    </source>
</evidence>
<comment type="cofactor">
    <cofactor evidence="1">
        <name>[4Fe-4S] cluster</name>
        <dbReference type="ChEBI" id="CHEBI:49883"/>
    </cofactor>
</comment>
<dbReference type="GO" id="GO:0051539">
    <property type="term" value="F:4 iron, 4 sulfur cluster binding"/>
    <property type="evidence" value="ECO:0007669"/>
    <property type="project" value="UniProtKB-KW"/>
</dbReference>
<evidence type="ECO:0000256" key="6">
    <source>
        <dbReference type="ARBA" id="ARBA00022741"/>
    </source>
</evidence>
<dbReference type="GO" id="GO:1990918">
    <property type="term" value="P:double-strand break repair involved in meiotic recombination"/>
    <property type="evidence" value="ECO:0007669"/>
    <property type="project" value="TreeGrafter"/>
</dbReference>
<evidence type="ECO:0000259" key="19">
    <source>
        <dbReference type="PROSITE" id="PS51193"/>
    </source>
</evidence>
<comment type="catalytic activity">
    <reaction evidence="17">
        <text>ATP + H2O = ADP + phosphate + H(+)</text>
        <dbReference type="Rhea" id="RHEA:13065"/>
        <dbReference type="ChEBI" id="CHEBI:15377"/>
        <dbReference type="ChEBI" id="CHEBI:15378"/>
        <dbReference type="ChEBI" id="CHEBI:30616"/>
        <dbReference type="ChEBI" id="CHEBI:43474"/>
        <dbReference type="ChEBI" id="CHEBI:456216"/>
        <dbReference type="EC" id="5.6.2.3"/>
    </reaction>
</comment>
<evidence type="ECO:0000313" key="21">
    <source>
        <dbReference type="Proteomes" id="UP001497644"/>
    </source>
</evidence>
<dbReference type="InterPro" id="IPR010614">
    <property type="entry name" value="RAD3-like_helicase_DEAD"/>
</dbReference>
<evidence type="ECO:0000256" key="2">
    <source>
        <dbReference type="ARBA" id="ARBA00004123"/>
    </source>
</evidence>
<keyword evidence="13" id="KW-0234">DNA repair</keyword>
<dbReference type="InterPro" id="IPR027417">
    <property type="entry name" value="P-loop_NTPase"/>
</dbReference>
<dbReference type="GO" id="GO:0016818">
    <property type="term" value="F:hydrolase activity, acting on acid anhydrides, in phosphorus-containing anhydrides"/>
    <property type="evidence" value="ECO:0007669"/>
    <property type="project" value="InterPro"/>
</dbReference>
<sequence>MIVISVIFAVIGSFIYALIKIIDKRREILSMEKQSRLSLKRNYYHQASVIDDVPVEISDDESFDSLSNPQSNIEVNCTNTTSHGMASISNDATDILNPACSLKDMLDLSDLSDDLSSDEDIIVVDIPNTSKNSRSMFNWKKTDFASMPKCQNSKSSVNILHNSRLEKEMPKESNKKQKLMFDLASSSDDDFVSLNNFKEETLPPKVTIQHDIMIAGIKVTFPVKPYPCQKAVMNSLIKGCTKEQHCLLESPTGSGKTLALLCGALAWQEQYSEKIYRKESNEIDVESSCCNNEDCLDDNFFLNSSQYFDEKWCDEVLRKAKAQKVPKIYYGTRTHKQIEQVVRELKKTVYRHKRMTILSSRKQTCIQNTDKDKNELCNELLDPLQSNHCPYYNEQTKRRMTLFSELETPWDIEDLVSLGKDSKICPYFGARSLMAEAEIIFCPYNYILDPNIRESMQINLKGDIVILDEAHNIEDICRDAASVDLRDDKLAIAAYDCKNVWCKCRDRDQDIYYEDVSCKCRNRDRDIYITIQTYLTDIVKFLGTLDAKQNVNDYWLGAEFLVLLDMNNIGSSRFPAFHNASKAAIQNFEKIKQDPKPDKTIRVISRDTKKILEHLSFSMQMLTSDISVNDYRVCVVESMEPSGKKKIPKNVWISTKRSLRTMKLLCMNPATVFAPLARTVRSVILASGTLTPITSFQSELGTQFPHIVNPDHVVSKEQIYVRCIPRGPNGKTLMANFENVNSWNFQDELGSLVLQVCDAVPYGVLCFFSSYIARDKILSRWESNGTWNKLMELKKTFVEPKENKDLPAVMTEYRNVIEESSSKSFRETSGAILFAVFRGKVAEGIDFSDNEARCVLAVGIPYKKMDEVSMKMDYNNLNKSKGFLSGSEWYTVNAFRALNQALGRCIRHKNDWGAVLLVDARLQNQHRINYLPKWIKTKWLPDGNYNLQTELEDFIAIQIARERGEKCVTAV</sequence>
<dbReference type="GO" id="GO:0006289">
    <property type="term" value="P:nucleotide-excision repair"/>
    <property type="evidence" value="ECO:0007669"/>
    <property type="project" value="TreeGrafter"/>
</dbReference>
<protein>
    <recommendedName>
        <fullName evidence="16">DNA 5'-3' helicase</fullName>
        <ecNumber evidence="16">5.6.2.3</ecNumber>
    </recommendedName>
    <alternativeName>
        <fullName evidence="18">DNA 5'-3' helicase FANCJ</fullName>
    </alternativeName>
</protein>
<dbReference type="GO" id="GO:0046872">
    <property type="term" value="F:metal ion binding"/>
    <property type="evidence" value="ECO:0007669"/>
    <property type="project" value="UniProtKB-KW"/>
</dbReference>
<evidence type="ECO:0000256" key="4">
    <source>
        <dbReference type="ARBA" id="ARBA00022485"/>
    </source>
</evidence>
<dbReference type="CDD" id="cd18788">
    <property type="entry name" value="SF2_C_XPD"/>
    <property type="match status" value="1"/>
</dbReference>
<keyword evidence="9" id="KW-0347">Helicase</keyword>
<dbReference type="GO" id="GO:0003677">
    <property type="term" value="F:DNA binding"/>
    <property type="evidence" value="ECO:0007669"/>
    <property type="project" value="InterPro"/>
</dbReference>
<dbReference type="GO" id="GO:0005634">
    <property type="term" value="C:nucleus"/>
    <property type="evidence" value="ECO:0007669"/>
    <property type="project" value="UniProtKB-SubCell"/>
</dbReference>
<dbReference type="InterPro" id="IPR006555">
    <property type="entry name" value="ATP-dep_Helicase_C"/>
</dbReference>
<keyword evidence="14" id="KW-0413">Isomerase</keyword>
<dbReference type="NCBIfam" id="TIGR00604">
    <property type="entry name" value="rad3"/>
    <property type="match status" value="1"/>
</dbReference>
<keyword evidence="10" id="KW-0067">ATP-binding</keyword>
<evidence type="ECO:0000256" key="5">
    <source>
        <dbReference type="ARBA" id="ARBA00022723"/>
    </source>
</evidence>
<gene>
    <name evidence="20" type="ORF">LPLAT_LOCUS1126</name>
</gene>
<dbReference type="EMBL" id="OZ034824">
    <property type="protein sequence ID" value="CAL1674458.1"/>
    <property type="molecule type" value="Genomic_DNA"/>
</dbReference>
<dbReference type="SMART" id="SM00491">
    <property type="entry name" value="HELICc2"/>
    <property type="match status" value="1"/>
</dbReference>
<dbReference type="Gene3D" id="3.40.50.300">
    <property type="entry name" value="P-loop containing nucleotide triphosphate hydrolases"/>
    <property type="match status" value="2"/>
</dbReference>
<evidence type="ECO:0000256" key="11">
    <source>
        <dbReference type="ARBA" id="ARBA00023004"/>
    </source>
</evidence>
<comment type="subcellular location">
    <subcellularLocation>
        <location evidence="2">Nucleus</location>
    </subcellularLocation>
</comment>
<evidence type="ECO:0000313" key="20">
    <source>
        <dbReference type="EMBL" id="CAL1674458.1"/>
    </source>
</evidence>
<dbReference type="CDD" id="cd17970">
    <property type="entry name" value="DEAHc_FancJ"/>
    <property type="match status" value="1"/>
</dbReference>
<keyword evidence="4" id="KW-0004">4Fe-4S</keyword>
<dbReference type="InterPro" id="IPR014013">
    <property type="entry name" value="Helic_SF1/SF2_ATP-bd_DinG/Rad3"/>
</dbReference>
<dbReference type="PANTHER" id="PTHR11472">
    <property type="entry name" value="DNA REPAIR DEAD HELICASE RAD3/XP-D SUBFAMILY MEMBER"/>
    <property type="match status" value="1"/>
</dbReference>
<evidence type="ECO:0000256" key="8">
    <source>
        <dbReference type="ARBA" id="ARBA00022801"/>
    </source>
</evidence>
<name>A0AAV2N5V2_9HYME</name>
<dbReference type="GO" id="GO:0005524">
    <property type="term" value="F:ATP binding"/>
    <property type="evidence" value="ECO:0007669"/>
    <property type="project" value="UniProtKB-KW"/>
</dbReference>
<reference evidence="20 21" key="1">
    <citation type="submission" date="2024-04" db="EMBL/GenBank/DDBJ databases">
        <authorList>
            <consortium name="Molecular Ecology Group"/>
        </authorList>
    </citation>
    <scope>NUCLEOTIDE SEQUENCE [LARGE SCALE GENOMIC DNA]</scope>
</reference>
<evidence type="ECO:0000256" key="17">
    <source>
        <dbReference type="ARBA" id="ARBA00048954"/>
    </source>
</evidence>
<dbReference type="Pfam" id="PF06733">
    <property type="entry name" value="DEAD_2"/>
    <property type="match status" value="1"/>
</dbReference>
<evidence type="ECO:0000256" key="10">
    <source>
        <dbReference type="ARBA" id="ARBA00022840"/>
    </source>
</evidence>
<dbReference type="EC" id="5.6.2.3" evidence="16"/>
<dbReference type="PROSITE" id="PS51193">
    <property type="entry name" value="HELICASE_ATP_BIND_2"/>
    <property type="match status" value="1"/>
</dbReference>
<dbReference type="InterPro" id="IPR013020">
    <property type="entry name" value="Rad3/Chl1-like"/>
</dbReference>
<dbReference type="InterPro" id="IPR006554">
    <property type="entry name" value="Helicase-like_DEXD_c2"/>
</dbReference>